<dbReference type="InterPro" id="IPR001851">
    <property type="entry name" value="ABC_transp_permease"/>
</dbReference>
<evidence type="ECO:0000256" key="6">
    <source>
        <dbReference type="ARBA" id="ARBA00022692"/>
    </source>
</evidence>
<feature type="transmembrane region" description="Helical" evidence="11">
    <location>
        <begin position="132"/>
        <end position="156"/>
    </location>
</feature>
<evidence type="ECO:0000256" key="2">
    <source>
        <dbReference type="ARBA" id="ARBA00022448"/>
    </source>
</evidence>
<organism evidence="12 13">
    <name type="scientific">Pseudogemmobacter lacusdianii</name>
    <dbReference type="NCBI Taxonomy" id="3069608"/>
    <lineage>
        <taxon>Bacteria</taxon>
        <taxon>Pseudomonadati</taxon>
        <taxon>Pseudomonadota</taxon>
        <taxon>Alphaproteobacteria</taxon>
        <taxon>Rhodobacterales</taxon>
        <taxon>Paracoccaceae</taxon>
        <taxon>Pseudogemmobacter</taxon>
    </lineage>
</organism>
<feature type="transmembrane region" description="Helical" evidence="11">
    <location>
        <begin position="99"/>
        <end position="120"/>
    </location>
</feature>
<dbReference type="EMBL" id="JAVDBT010000002">
    <property type="protein sequence ID" value="MDQ2065249.1"/>
    <property type="molecule type" value="Genomic_DNA"/>
</dbReference>
<dbReference type="Proteomes" id="UP001239680">
    <property type="component" value="Unassembled WGS sequence"/>
</dbReference>
<protein>
    <recommendedName>
        <fullName evidence="10">Xylose transport system permease protein XylH</fullName>
    </recommendedName>
</protein>
<keyword evidence="8 11" id="KW-0472">Membrane</keyword>
<feature type="transmembrane region" description="Helical" evidence="11">
    <location>
        <begin position="375"/>
        <end position="393"/>
    </location>
</feature>
<keyword evidence="2" id="KW-0813">Transport</keyword>
<keyword evidence="4" id="KW-0997">Cell inner membrane</keyword>
<feature type="transmembrane region" description="Helical" evidence="11">
    <location>
        <begin position="424"/>
        <end position="441"/>
    </location>
</feature>
<feature type="transmembrane region" description="Helical" evidence="11">
    <location>
        <begin position="246"/>
        <end position="267"/>
    </location>
</feature>
<keyword evidence="6 11" id="KW-0812">Transmembrane</keyword>
<evidence type="ECO:0000256" key="9">
    <source>
        <dbReference type="ARBA" id="ARBA00035611"/>
    </source>
</evidence>
<feature type="transmembrane region" description="Helical" evidence="11">
    <location>
        <begin position="207"/>
        <end position="225"/>
    </location>
</feature>
<comment type="subcellular location">
    <subcellularLocation>
        <location evidence="1">Cell membrane</location>
        <topology evidence="1">Multi-pass membrane protein</topology>
    </subcellularLocation>
</comment>
<gene>
    <name evidence="12" type="ORF">Q9295_02590</name>
</gene>
<evidence type="ECO:0000256" key="3">
    <source>
        <dbReference type="ARBA" id="ARBA00022475"/>
    </source>
</evidence>
<evidence type="ECO:0000256" key="11">
    <source>
        <dbReference type="SAM" id="Phobius"/>
    </source>
</evidence>
<keyword evidence="5" id="KW-0762">Sugar transport</keyword>
<evidence type="ECO:0000313" key="13">
    <source>
        <dbReference type="Proteomes" id="UP001239680"/>
    </source>
</evidence>
<dbReference type="RefSeq" id="WP_306678941.1">
    <property type="nucleotide sequence ID" value="NZ_JAVDBT010000002.1"/>
</dbReference>
<keyword evidence="13" id="KW-1185">Reference proteome</keyword>
<keyword evidence="7 11" id="KW-1133">Transmembrane helix</keyword>
<reference evidence="12 13" key="1">
    <citation type="submission" date="2023-08" db="EMBL/GenBank/DDBJ databases">
        <title>Characterization of two Paracoccaceae strains isolated from Phycosphere and proposal of Xinfangfangia lacusdiani sp. nov.</title>
        <authorList>
            <person name="Deng Y."/>
            <person name="Zhang Y.Q."/>
        </authorList>
    </citation>
    <scope>NUCLEOTIDE SEQUENCE [LARGE SCALE GENOMIC DNA]</scope>
    <source>
        <strain evidence="12 13">CPCC 101601</strain>
    </source>
</reference>
<evidence type="ECO:0000256" key="1">
    <source>
        <dbReference type="ARBA" id="ARBA00004651"/>
    </source>
</evidence>
<feature type="transmembrane region" description="Helical" evidence="11">
    <location>
        <begin position="26"/>
        <end position="46"/>
    </location>
</feature>
<dbReference type="PANTHER" id="PTHR32196:SF32">
    <property type="entry name" value="XYLOSE TRANSPORT SYSTEM PERMEASE PROTEIN XYLH"/>
    <property type="match status" value="1"/>
</dbReference>
<keyword evidence="3" id="KW-1003">Cell membrane</keyword>
<evidence type="ECO:0000256" key="5">
    <source>
        <dbReference type="ARBA" id="ARBA00022597"/>
    </source>
</evidence>
<proteinExistence type="predicted"/>
<evidence type="ECO:0000256" key="8">
    <source>
        <dbReference type="ARBA" id="ARBA00023136"/>
    </source>
</evidence>
<comment type="caution">
    <text evidence="12">The sequence shown here is derived from an EMBL/GenBank/DDBJ whole genome shotgun (WGS) entry which is preliminary data.</text>
</comment>
<feature type="transmembrane region" description="Helical" evidence="11">
    <location>
        <begin position="66"/>
        <end position="92"/>
    </location>
</feature>
<evidence type="ECO:0000313" key="12">
    <source>
        <dbReference type="EMBL" id="MDQ2065249.1"/>
    </source>
</evidence>
<dbReference type="CDD" id="cd06579">
    <property type="entry name" value="TM_PBP1_transp_AraH_like"/>
    <property type="match status" value="1"/>
</dbReference>
<evidence type="ECO:0000256" key="10">
    <source>
        <dbReference type="ARBA" id="ARBA00035686"/>
    </source>
</evidence>
<name>A0ABU0VU43_9RHOB</name>
<comment type="function">
    <text evidence="9">Part of the binding-protein-dependent transport system for D-xylose. Probably responsible for the translocation of the substrate across the membrane.</text>
</comment>
<dbReference type="PANTHER" id="PTHR32196">
    <property type="entry name" value="ABC TRANSPORTER PERMEASE PROTEIN YPHD-RELATED-RELATED"/>
    <property type="match status" value="1"/>
</dbReference>
<evidence type="ECO:0000256" key="4">
    <source>
        <dbReference type="ARBA" id="ARBA00022519"/>
    </source>
</evidence>
<accession>A0ABU0VU43</accession>
<feature type="transmembrane region" description="Helical" evidence="11">
    <location>
        <begin position="163"/>
        <end position="181"/>
    </location>
</feature>
<evidence type="ECO:0000256" key="7">
    <source>
        <dbReference type="ARBA" id="ARBA00022989"/>
    </source>
</evidence>
<dbReference type="Pfam" id="PF02653">
    <property type="entry name" value="BPD_transp_2"/>
    <property type="match status" value="1"/>
</dbReference>
<sequence>MNEASPPPKALARRSFLETLEIDSRLLGMVAAFVVICLAFQLWTGIRAMNAFSWNSFAWLANGRFLIPQNVFNITIQSVSVAIMATGMVFVIVTRHIDLSVGAILALCSAVMGVLQVTILPKVLGLGIAHPAIAPVAMMAGLATGAGLGAFTGWLVGYQRIPSFIVTLGGLLIWRNLGWYMTDGQTQGPLDATFILFGGAEGTLGPSLSWVVGLVACALIVLAMMQGRKGKVRHGFAVKPLWAEGVLAGLACALVLGLVAVLNAYQIPAPRLKRMFEAKGEVMPEGYSIGFGLPISVLILVVVAIAMTVVAKRTRFGRYIFATGGNPDAAELSGINTRALTVKVFALMGFLCGLSAIIAQARLQNHTNDIGTLDELRVIAAAVIGGTALAGGIGTIHGALLGALIMQALASGMAMVGVDSPLQNIVVGLVLVMAVWIDIQYRKRRGIR</sequence>
<feature type="transmembrane region" description="Helical" evidence="11">
    <location>
        <begin position="287"/>
        <end position="311"/>
    </location>
</feature>